<dbReference type="Proteomes" id="UP000297385">
    <property type="component" value="Unassembled WGS sequence"/>
</dbReference>
<reference evidence="1 2" key="1">
    <citation type="submission" date="2019-03" db="EMBL/GenBank/DDBJ databases">
        <title>Complete Genome Sequence of Paraburkholderia dipogonis ICMP 19430T, a Nitrogen-fixing Symbiont of the South African Invasive Legume Dipogon lignosus in New Zealand.</title>
        <authorList>
            <person name="De Meyer S.E."/>
        </authorList>
    </citation>
    <scope>NUCLEOTIDE SEQUENCE [LARGE SCALE GENOMIC DNA]</scope>
    <source>
        <strain evidence="1 2">ICMP 19430</strain>
    </source>
</reference>
<dbReference type="EMBL" id="SNVI01000004">
    <property type="protein sequence ID" value="TFE38128.1"/>
    <property type="molecule type" value="Genomic_DNA"/>
</dbReference>
<dbReference type="AlphaFoldDB" id="A0A4Y8ML48"/>
<comment type="caution">
    <text evidence="1">The sequence shown here is derived from an EMBL/GenBank/DDBJ whole genome shotgun (WGS) entry which is preliminary data.</text>
</comment>
<accession>A0A4Y8ML48</accession>
<dbReference type="RefSeq" id="WP_134465774.1">
    <property type="nucleotide sequence ID" value="NZ_JBHSSZ010000009.1"/>
</dbReference>
<gene>
    <name evidence="1" type="ORF">E2553_37750</name>
</gene>
<proteinExistence type="predicted"/>
<name>A0A4Y8ML48_9BURK</name>
<evidence type="ECO:0000313" key="1">
    <source>
        <dbReference type="EMBL" id="TFE38128.1"/>
    </source>
</evidence>
<sequence length="73" mass="7950">MGLRETWVHTVKESNKKGLISAGARTALARSTDQMLKPAQVTEADILTLTDIANTIGSFVAGELRKAVRVQRK</sequence>
<evidence type="ECO:0000313" key="2">
    <source>
        <dbReference type="Proteomes" id="UP000297385"/>
    </source>
</evidence>
<protein>
    <submittedName>
        <fullName evidence="1">Uncharacterized protein</fullName>
    </submittedName>
</protein>
<organism evidence="1 2">
    <name type="scientific">Paraburkholderia dipogonis</name>
    <dbReference type="NCBI Taxonomy" id="1211383"/>
    <lineage>
        <taxon>Bacteria</taxon>
        <taxon>Pseudomonadati</taxon>
        <taxon>Pseudomonadota</taxon>
        <taxon>Betaproteobacteria</taxon>
        <taxon>Burkholderiales</taxon>
        <taxon>Burkholderiaceae</taxon>
        <taxon>Paraburkholderia</taxon>
    </lineage>
</organism>
<dbReference type="GeneID" id="97310043"/>